<feature type="region of interest" description="Disordered" evidence="1">
    <location>
        <begin position="29"/>
        <end position="50"/>
    </location>
</feature>
<comment type="caution">
    <text evidence="2">The sequence shown here is derived from an EMBL/GenBank/DDBJ whole genome shotgun (WGS) entry which is preliminary data.</text>
</comment>
<protein>
    <submittedName>
        <fullName evidence="2">Uncharacterized protein</fullName>
    </submittedName>
</protein>
<evidence type="ECO:0000256" key="1">
    <source>
        <dbReference type="SAM" id="MobiDB-lite"/>
    </source>
</evidence>
<name>A0A8S9JSK4_BRACR</name>
<accession>A0A8S9JSK4</accession>
<evidence type="ECO:0000313" key="2">
    <source>
        <dbReference type="EMBL" id="KAF2585114.1"/>
    </source>
</evidence>
<dbReference type="EMBL" id="QGKY02000246">
    <property type="protein sequence ID" value="KAF2585114.1"/>
    <property type="molecule type" value="Genomic_DNA"/>
</dbReference>
<proteinExistence type="predicted"/>
<reference evidence="2" key="1">
    <citation type="submission" date="2019-12" db="EMBL/GenBank/DDBJ databases">
        <title>Genome sequencing and annotation of Brassica cretica.</title>
        <authorList>
            <person name="Studholme D.J."/>
            <person name="Sarris P.F."/>
        </authorList>
    </citation>
    <scope>NUCLEOTIDE SEQUENCE</scope>
    <source>
        <strain evidence="2">PFS-102/07</strain>
        <tissue evidence="2">Leaf</tissue>
    </source>
</reference>
<gene>
    <name evidence="2" type="ORF">F2Q70_00036735</name>
</gene>
<organism evidence="2">
    <name type="scientific">Brassica cretica</name>
    <name type="common">Mustard</name>
    <dbReference type="NCBI Taxonomy" id="69181"/>
    <lineage>
        <taxon>Eukaryota</taxon>
        <taxon>Viridiplantae</taxon>
        <taxon>Streptophyta</taxon>
        <taxon>Embryophyta</taxon>
        <taxon>Tracheophyta</taxon>
        <taxon>Spermatophyta</taxon>
        <taxon>Magnoliopsida</taxon>
        <taxon>eudicotyledons</taxon>
        <taxon>Gunneridae</taxon>
        <taxon>Pentapetalae</taxon>
        <taxon>rosids</taxon>
        <taxon>malvids</taxon>
        <taxon>Brassicales</taxon>
        <taxon>Brassicaceae</taxon>
        <taxon>Brassiceae</taxon>
        <taxon>Brassica</taxon>
    </lineage>
</organism>
<sequence>MMFLQHKIFRETSYQWNIISKTLEAGRELSRAGSKHDEIEARRKNPKLDENPKFGIMEVFDEAEGSGNIYGQGQSSD</sequence>
<dbReference type="AlphaFoldDB" id="A0A8S9JSK4"/>